<keyword evidence="4 7" id="KW-0503">Monooxygenase</keyword>
<dbReference type="NCBIfam" id="TIGR03860">
    <property type="entry name" value="FMN_nitrolo"/>
    <property type="match status" value="1"/>
</dbReference>
<protein>
    <submittedName>
        <fullName evidence="7">NtaA/DmoA family FMN-dependent monooxygenase</fullName>
        <ecNumber evidence="7">1.14.-.-</ecNumber>
    </submittedName>
</protein>
<feature type="domain" description="Luciferase-like" evidence="6">
    <location>
        <begin position="25"/>
        <end position="392"/>
    </location>
</feature>
<proteinExistence type="inferred from homology"/>
<gene>
    <name evidence="7" type="ORF">ACIA8P_42690</name>
</gene>
<evidence type="ECO:0000256" key="4">
    <source>
        <dbReference type="ARBA" id="ARBA00023033"/>
    </source>
</evidence>
<dbReference type="SUPFAM" id="SSF51679">
    <property type="entry name" value="Bacterial luciferase-like"/>
    <property type="match status" value="1"/>
</dbReference>
<evidence type="ECO:0000256" key="1">
    <source>
        <dbReference type="ARBA" id="ARBA00022630"/>
    </source>
</evidence>
<dbReference type="InterPro" id="IPR036661">
    <property type="entry name" value="Luciferase-like_sf"/>
</dbReference>
<name>A0ABW7YFP9_STRCE</name>
<comment type="similarity">
    <text evidence="5">Belongs to the NtaA/SnaA/DszA monooxygenase family.</text>
</comment>
<keyword evidence="2" id="KW-0288">FMN</keyword>
<keyword evidence="1" id="KW-0285">Flavoprotein</keyword>
<evidence type="ECO:0000259" key="6">
    <source>
        <dbReference type="Pfam" id="PF00296"/>
    </source>
</evidence>
<dbReference type="InterPro" id="IPR051260">
    <property type="entry name" value="Diverse_substr_monoxygenases"/>
</dbReference>
<organism evidence="7 8">
    <name type="scientific">Streptomyces cellulosae</name>
    <dbReference type="NCBI Taxonomy" id="1968"/>
    <lineage>
        <taxon>Bacteria</taxon>
        <taxon>Bacillati</taxon>
        <taxon>Actinomycetota</taxon>
        <taxon>Actinomycetes</taxon>
        <taxon>Kitasatosporales</taxon>
        <taxon>Streptomycetaceae</taxon>
        <taxon>Streptomyces</taxon>
    </lineage>
</organism>
<dbReference type="InterPro" id="IPR016215">
    <property type="entry name" value="NTA_MOA"/>
</dbReference>
<sequence>MTRDKRIHLAWFLGHGFGVSDWRSPWHGTGGHDWMRPDFHQDFARSLERACFDYLIIEDSSFVCDAYGQSSEIYLSNAMTVPKHDPAVLASVMLLATRRLGIVPTLTVTEYPPFLLARLVATLDGLSAGRAGWNIVTGSSDRAAQNYGKDAQPPHDLRYDMAQEMTDLVKQLWGSWEPDSIRADIAAGVFAEHTKVNPVDFSGTYFTSRGPLNTAPSPQGRPALVQAGGSARGREFAARNADSVIASANTPEMMKEYRDDVRARAAAAGRDPDEIKVLFLVTPYLGETTAEARDRKARHDDEAWQHPERGLAGMGFITDIDFSGYDVDTPLGQLRTTFSTNGHQSSLALRLGKGEQTTLREVAAGGYAFEPVGTPAEVADQVDAAMAEAGGDGLLFNVSPLNRRTIAEITDGLVPELQARGLSRTRYDHPHLRGNLRAF</sequence>
<keyword evidence="3 7" id="KW-0560">Oxidoreductase</keyword>
<dbReference type="PIRSF" id="PIRSF000337">
    <property type="entry name" value="NTA_MOA"/>
    <property type="match status" value="1"/>
</dbReference>
<dbReference type="EC" id="1.14.-.-" evidence="7"/>
<dbReference type="Proteomes" id="UP001612415">
    <property type="component" value="Unassembled WGS sequence"/>
</dbReference>
<reference evidence="7 8" key="1">
    <citation type="submission" date="2024-10" db="EMBL/GenBank/DDBJ databases">
        <title>The Natural Products Discovery Center: Release of the First 8490 Sequenced Strains for Exploring Actinobacteria Biosynthetic Diversity.</title>
        <authorList>
            <person name="Kalkreuter E."/>
            <person name="Kautsar S.A."/>
            <person name="Yang D."/>
            <person name="Bader C.D."/>
            <person name="Teijaro C.N."/>
            <person name="Fluegel L."/>
            <person name="Davis C.M."/>
            <person name="Simpson J.R."/>
            <person name="Lauterbach L."/>
            <person name="Steele A.D."/>
            <person name="Gui C."/>
            <person name="Meng S."/>
            <person name="Li G."/>
            <person name="Viehrig K."/>
            <person name="Ye F."/>
            <person name="Su P."/>
            <person name="Kiefer A.F."/>
            <person name="Nichols A."/>
            <person name="Cepeda A.J."/>
            <person name="Yan W."/>
            <person name="Fan B."/>
            <person name="Jiang Y."/>
            <person name="Adhikari A."/>
            <person name="Zheng C.-J."/>
            <person name="Schuster L."/>
            <person name="Cowan T.M."/>
            <person name="Smanski M.J."/>
            <person name="Chevrette M.G."/>
            <person name="De Carvalho L.P.S."/>
            <person name="Shen B."/>
        </authorList>
    </citation>
    <scope>NUCLEOTIDE SEQUENCE [LARGE SCALE GENOMIC DNA]</scope>
    <source>
        <strain evidence="7 8">NPDC051599</strain>
    </source>
</reference>
<evidence type="ECO:0000256" key="5">
    <source>
        <dbReference type="ARBA" id="ARBA00033748"/>
    </source>
</evidence>
<dbReference type="Gene3D" id="3.20.20.30">
    <property type="entry name" value="Luciferase-like domain"/>
    <property type="match status" value="1"/>
</dbReference>
<dbReference type="GO" id="GO:0004497">
    <property type="term" value="F:monooxygenase activity"/>
    <property type="evidence" value="ECO:0007669"/>
    <property type="project" value="UniProtKB-KW"/>
</dbReference>
<dbReference type="InterPro" id="IPR011251">
    <property type="entry name" value="Luciferase-like_dom"/>
</dbReference>
<accession>A0ABW7YFP9</accession>
<evidence type="ECO:0000313" key="7">
    <source>
        <dbReference type="EMBL" id="MFI5681246.1"/>
    </source>
</evidence>
<dbReference type="PANTHER" id="PTHR30011:SF16">
    <property type="entry name" value="C2H2 FINGER DOMAIN TRANSCRIPTION FACTOR (EUROFUNG)-RELATED"/>
    <property type="match status" value="1"/>
</dbReference>
<evidence type="ECO:0000256" key="2">
    <source>
        <dbReference type="ARBA" id="ARBA00022643"/>
    </source>
</evidence>
<keyword evidence="8" id="KW-1185">Reference proteome</keyword>
<evidence type="ECO:0000256" key="3">
    <source>
        <dbReference type="ARBA" id="ARBA00023002"/>
    </source>
</evidence>
<dbReference type="Pfam" id="PF00296">
    <property type="entry name" value="Bac_luciferase"/>
    <property type="match status" value="1"/>
</dbReference>
<evidence type="ECO:0000313" key="8">
    <source>
        <dbReference type="Proteomes" id="UP001612415"/>
    </source>
</evidence>
<dbReference type="EMBL" id="JBITDC010000027">
    <property type="protein sequence ID" value="MFI5681246.1"/>
    <property type="molecule type" value="Genomic_DNA"/>
</dbReference>
<comment type="caution">
    <text evidence="7">The sequence shown here is derived from an EMBL/GenBank/DDBJ whole genome shotgun (WGS) entry which is preliminary data.</text>
</comment>
<dbReference type="PANTHER" id="PTHR30011">
    <property type="entry name" value="ALKANESULFONATE MONOOXYGENASE-RELATED"/>
    <property type="match status" value="1"/>
</dbReference>
<dbReference type="RefSeq" id="WP_398661769.1">
    <property type="nucleotide sequence ID" value="NZ_JBITDC010000027.1"/>
</dbReference>